<evidence type="ECO:0000313" key="1">
    <source>
        <dbReference type="EMBL" id="KHJ68564.1"/>
    </source>
</evidence>
<reference evidence="1 2" key="1">
    <citation type="submission" date="2014-11" db="EMBL/GenBank/DDBJ databases">
        <title>Genome sequencing of Pantoea rodasii ND03.</title>
        <authorList>
            <person name="Muhamad Yunos N.Y."/>
            <person name="Chan K.-G."/>
        </authorList>
    </citation>
    <scope>NUCLEOTIDE SEQUENCE [LARGE SCALE GENOMIC DNA]</scope>
    <source>
        <strain evidence="1 2">ND03</strain>
    </source>
</reference>
<accession>A0A0B1R7G3</accession>
<proteinExistence type="predicted"/>
<comment type="caution">
    <text evidence="1">The sequence shown here is derived from an EMBL/GenBank/DDBJ whole genome shotgun (WGS) entry which is preliminary data.</text>
</comment>
<dbReference type="InterPro" id="IPR046066">
    <property type="entry name" value="DUF6024"/>
</dbReference>
<protein>
    <submittedName>
        <fullName evidence="1">Uncharacterized protein</fullName>
    </submittedName>
</protein>
<organism evidence="1 2">
    <name type="scientific">Pantoea rodasii</name>
    <dbReference type="NCBI Taxonomy" id="1076549"/>
    <lineage>
        <taxon>Bacteria</taxon>
        <taxon>Pseudomonadati</taxon>
        <taxon>Pseudomonadota</taxon>
        <taxon>Gammaproteobacteria</taxon>
        <taxon>Enterobacterales</taxon>
        <taxon>Erwiniaceae</taxon>
        <taxon>Pantoea</taxon>
    </lineage>
</organism>
<name>A0A0B1R7G3_9GAMM</name>
<dbReference type="EMBL" id="JTJJ01000030">
    <property type="protein sequence ID" value="KHJ68564.1"/>
    <property type="molecule type" value="Genomic_DNA"/>
</dbReference>
<dbReference type="Pfam" id="PF19488">
    <property type="entry name" value="DUF6024"/>
    <property type="match status" value="1"/>
</dbReference>
<dbReference type="AlphaFoldDB" id="A0A0B1R7G3"/>
<sequence length="276" mass="31124">MDHQHATARAAAARDRLRGLLSRHYRLENYDLFFAPSLHIARVLLSQLFLRQEQARNQTRYASHYPVSELSVLPSLPMMAGNIAFIEHVDMQQGRVRTLAECQSQGVTDASESFATLLHKRLVSDARLFVTRLDRHAALSSDLVLIALKTNDFSTLVRSELRLFEQGLAFGEALDQALILMENSDWRPFNIASVDNITLDAPVELQSIQQHGLPFALFPLPAGLKLAELPQDMQLLPTQQRLRLHASVRGSVNKNQNMTPTLKKRLKEVLSLSRNS</sequence>
<gene>
    <name evidence="1" type="ORF">QU24_08560</name>
</gene>
<dbReference type="RefSeq" id="WP_039330100.1">
    <property type="nucleotide sequence ID" value="NZ_JTJJ01000030.1"/>
</dbReference>
<evidence type="ECO:0000313" key="2">
    <source>
        <dbReference type="Proteomes" id="UP000030853"/>
    </source>
</evidence>
<dbReference type="Proteomes" id="UP000030853">
    <property type="component" value="Unassembled WGS sequence"/>
</dbReference>